<dbReference type="EMBL" id="JJPS01000217">
    <property type="protein sequence ID" value="KKG84896.1"/>
    <property type="molecule type" value="Genomic_DNA"/>
</dbReference>
<dbReference type="Proteomes" id="UP000034259">
    <property type="component" value="Unassembled WGS sequence"/>
</dbReference>
<dbReference type="Proteomes" id="UP000034298">
    <property type="component" value="Unassembled WGS sequence"/>
</dbReference>
<evidence type="ECO:0000313" key="58">
    <source>
        <dbReference type="Proteomes" id="UP000033864"/>
    </source>
</evidence>
<dbReference type="Proteomes" id="UP000034921">
    <property type="component" value="Unassembled WGS sequence"/>
</dbReference>
<dbReference type="Proteomes" id="UP000034074">
    <property type="component" value="Unassembled WGS sequence"/>
</dbReference>
<evidence type="ECO:0000313" key="12">
    <source>
        <dbReference type="EMBL" id="KKG52893.1"/>
    </source>
</evidence>
<evidence type="ECO:0000313" key="5">
    <source>
        <dbReference type="EMBL" id="KKG19273.1"/>
    </source>
</evidence>
<dbReference type="Proteomes" id="UP000034566">
    <property type="component" value="Unassembled WGS sequence"/>
</dbReference>
<dbReference type="EMBL" id="JJPK01000114">
    <property type="protein sequence ID" value="KKG58686.1"/>
    <property type="molecule type" value="Genomic_DNA"/>
</dbReference>
<accession>A0A0F8MCL2</accession>
<dbReference type="Proteomes" id="UP000034338">
    <property type="component" value="Unassembled WGS sequence"/>
</dbReference>
<dbReference type="EMBL" id="JJPP01000101">
    <property type="protein sequence ID" value="KKG78628.1"/>
    <property type="molecule type" value="Genomic_DNA"/>
</dbReference>
<dbReference type="EMBL" id="JJQH01000126">
    <property type="protein sequence ID" value="KKH38466.1"/>
    <property type="molecule type" value="Genomic_DNA"/>
</dbReference>
<sequence>MRITMNLKSAVLLINLLLLIMPASASYAGDKNLQTVIHDEHCGTLDFSLGDSRYSGELESGESYTVNFSVNPPEGSSIKVARAYIYWTWSKQGLDGIYPEFKSSLVHSGSSVLLLEEKRYTDTKGFVSRYDFFSGTDVYDLSEDISEAGNYSISLVNAGGDEKTFCVQGAGLLLVYENPDLPQTEYWINEGCDVLYAEYGIDPDMATTTTFFEGDICPENIENARLITVSPSGGYSSGTEARNRLFFNEKTGSIPVIGDIIKLLFAGGKSWKNVYQTNETVQIALDERSVGNYLDSNGNFASIQDNGDYLMATNAILLLEFKEPENPGKRYG</sequence>
<dbReference type="Proteomes" id="UP000033933">
    <property type="component" value="Unassembled WGS sequence"/>
</dbReference>
<dbReference type="EMBL" id="JJPI01000095">
    <property type="protein sequence ID" value="KKG52893.1"/>
    <property type="molecule type" value="Genomic_DNA"/>
</dbReference>
<dbReference type="Proteomes" id="UP000034937">
    <property type="component" value="Unassembled WGS sequence"/>
</dbReference>
<dbReference type="Proteomes" id="UP000033814">
    <property type="component" value="Unassembled WGS sequence"/>
</dbReference>
<evidence type="ECO:0000313" key="76">
    <source>
        <dbReference type="Proteomes" id="UP000034253"/>
    </source>
</evidence>
<dbReference type="EMBL" id="JJQS01000045">
    <property type="protein sequence ID" value="KKH76684.1"/>
    <property type="molecule type" value="Genomic_DNA"/>
</dbReference>
<gene>
    <name evidence="54" type="ORF">DKM28_00635</name>
    <name evidence="7" type="ORF">DU30_00030</name>
    <name evidence="2" type="ORF">DU31_17125</name>
    <name evidence="12" type="ORF">DU33_09200</name>
    <name evidence="5" type="ORF">DU34_18965</name>
    <name evidence="8" type="ORF">DU35_09815</name>
    <name evidence="13" type="ORF">DU36_05575</name>
    <name evidence="33" type="ORF">DU37_08875</name>
    <name evidence="11" type="ORF">DU38_11885</name>
    <name evidence="10" type="ORF">DU39_02905</name>
    <name evidence="4" type="ORF">DU40_07260</name>
    <name evidence="9" type="ORF">DU41_17085</name>
    <name evidence="30" type="ORF">DU42_01815</name>
    <name evidence="19" type="ORF">DU43_17785</name>
    <name evidence="15" type="ORF">DU45_08680</name>
    <name evidence="18" type="ORF">DU46_09850</name>
    <name evidence="3" type="ORF">DU47_06830</name>
    <name evidence="6" type="ORF">DU49_00150</name>
    <name evidence="36" type="ORF">DU50_16155</name>
    <name evidence="28" type="ORF">DU51_12340</name>
    <name evidence="35" type="ORF">DU54_05800</name>
    <name evidence="20" type="ORF">DU55_13630</name>
    <name evidence="27" type="ORF">DU56_08750</name>
    <name evidence="23" type="ORF">DU57_00565</name>
    <name evidence="31" type="ORF">DU58_00430</name>
    <name evidence="22" type="ORF">DU59_03015</name>
    <name evidence="32" type="ORF">DU60_07225</name>
    <name evidence="21" type="ORF">DU61_09360</name>
    <name evidence="29" type="ORF">DU62_09500</name>
    <name evidence="17" type="ORF">DU63_19020</name>
    <name evidence="14" type="ORF">DU64_06305</name>
    <name evidence="25" type="ORF">DU66_16335</name>
    <name evidence="16" type="ORF">DU67_07325</name>
    <name evidence="26" type="ORF">DU68_08820</name>
    <name evidence="24" type="ORF">DU69_19350</name>
    <name evidence="34" type="ORF">DU71_02480</name>
    <name evidence="37" type="ORF">DU72_03550</name>
    <name evidence="42" type="ORF">DU73_17490</name>
    <name evidence="41" type="ORF">DU74_12715</name>
    <name evidence="40" type="ORF">DU75_17820</name>
    <name evidence="39" type="ORF">DU76_15725</name>
    <name evidence="45" type="ORF">DU77_08520</name>
    <name evidence="46" type="ORF">DU78_06335</name>
    <name evidence="49" type="ORF">DU79_05665</name>
    <name evidence="47" type="ORF">DU80_01165</name>
    <name evidence="53" type="ORF">DU81_13645</name>
    <name evidence="48" type="ORF">DU82_13385</name>
    <name evidence="52" type="ORF">DU83_08805</name>
    <name evidence="51" type="ORF">DU84_08655</name>
    <name evidence="38" type="ORF">DU85_16235</name>
    <name evidence="44" type="ORF">DU86_15905</name>
    <name evidence="43" type="ORF">DU87_06890</name>
    <name evidence="50" type="ORF">DU88_16480</name>
    <name evidence="55" type="ORF">FQU78_09010</name>
</gene>
<dbReference type="EMBL" id="JJPO01000091">
    <property type="protein sequence ID" value="KKG72463.1"/>
    <property type="molecule type" value="Genomic_DNA"/>
</dbReference>
<evidence type="ECO:0000313" key="33">
    <source>
        <dbReference type="EMBL" id="KKH27514.1"/>
    </source>
</evidence>
<evidence type="ECO:0000313" key="81">
    <source>
        <dbReference type="Proteomes" id="UP000034387"/>
    </source>
</evidence>
<dbReference type="Proteomes" id="UP000033864">
    <property type="component" value="Unassembled WGS sequence"/>
</dbReference>
<evidence type="ECO:0000313" key="47">
    <source>
        <dbReference type="EMBL" id="KKH79567.1"/>
    </source>
</evidence>
<dbReference type="EMBL" id="JJPQ01000124">
    <property type="protein sequence ID" value="KKG79865.1"/>
    <property type="molecule type" value="Genomic_DNA"/>
</dbReference>
<dbReference type="Proteomes" id="UP000034672">
    <property type="component" value="Unassembled WGS sequence"/>
</dbReference>
<evidence type="ECO:0000313" key="98">
    <source>
        <dbReference type="Proteomes" id="UP000034820"/>
    </source>
</evidence>
<dbReference type="Proteomes" id="UP000034387">
    <property type="component" value="Unassembled WGS sequence"/>
</dbReference>
<evidence type="ECO:0000313" key="22">
    <source>
        <dbReference type="EMBL" id="KKG84896.1"/>
    </source>
</evidence>
<dbReference type="Proteomes" id="UP000467371">
    <property type="component" value="Chromosome"/>
</dbReference>
<dbReference type="Proteomes" id="UP000034692">
    <property type="component" value="Unassembled WGS sequence"/>
</dbReference>
<evidence type="ECO:0000313" key="84">
    <source>
        <dbReference type="Proteomes" id="UP000034450"/>
    </source>
</evidence>
<evidence type="ECO:0000313" key="89">
    <source>
        <dbReference type="Proteomes" id="UP000034578"/>
    </source>
</evidence>
<dbReference type="Proteomes" id="UP000034578">
    <property type="component" value="Unassembled WGS sequence"/>
</dbReference>
<dbReference type="Proteomes" id="UP000034021">
    <property type="component" value="Unassembled WGS sequence"/>
</dbReference>
<evidence type="ECO:0000313" key="90">
    <source>
        <dbReference type="Proteomes" id="UP000034597"/>
    </source>
</evidence>
<dbReference type="EMBL" id="JJPH01000001">
    <property type="protein sequence ID" value="KKG56506.1"/>
    <property type="molecule type" value="Genomic_DNA"/>
</dbReference>
<dbReference type="Proteomes" id="UP000034820">
    <property type="component" value="Unassembled WGS sequence"/>
</dbReference>
<evidence type="ECO:0000313" key="79">
    <source>
        <dbReference type="Proteomes" id="UP000034298"/>
    </source>
</evidence>
<organism evidence="32 101">
    <name type="scientific">Methanosarcina mazei</name>
    <name type="common">Methanosarcina frisia</name>
    <dbReference type="NCBI Taxonomy" id="2209"/>
    <lineage>
        <taxon>Archaea</taxon>
        <taxon>Methanobacteriati</taxon>
        <taxon>Methanobacteriota</taxon>
        <taxon>Stenosarchaea group</taxon>
        <taxon>Methanomicrobia</taxon>
        <taxon>Methanosarcinales</taxon>
        <taxon>Methanosarcinaceae</taxon>
        <taxon>Methanosarcina</taxon>
    </lineage>
</organism>
<evidence type="ECO:0000313" key="92">
    <source>
        <dbReference type="Proteomes" id="UP000034667"/>
    </source>
</evidence>
<evidence type="ECO:0000313" key="15">
    <source>
        <dbReference type="EMBL" id="KKG58686.1"/>
    </source>
</evidence>
<evidence type="ECO:0000313" key="74">
    <source>
        <dbReference type="Proteomes" id="UP000034232"/>
    </source>
</evidence>
<dbReference type="EMBL" id="JJQZ01000072">
    <property type="protein sequence ID" value="KKH96494.1"/>
    <property type="molecule type" value="Genomic_DNA"/>
</dbReference>
<feature type="domain" description="DUF3344" evidence="1">
    <location>
        <begin position="26"/>
        <end position="320"/>
    </location>
</feature>
<dbReference type="Proteomes" id="UP000034925">
    <property type="component" value="Unassembled WGS sequence"/>
</dbReference>
<evidence type="ECO:0000313" key="35">
    <source>
        <dbReference type="EMBL" id="KKH38259.1"/>
    </source>
</evidence>
<evidence type="ECO:0000313" key="41">
    <source>
        <dbReference type="EMBL" id="KKH59701.1"/>
    </source>
</evidence>
<evidence type="ECO:0000313" key="11">
    <source>
        <dbReference type="EMBL" id="KKG50999.1"/>
    </source>
</evidence>
<dbReference type="EMBL" id="JJQN01000089">
    <property type="protein sequence ID" value="KKH59701.1"/>
    <property type="molecule type" value="Genomic_DNA"/>
</dbReference>
<dbReference type="EMBL" id="JJPX01000025">
    <property type="protein sequence ID" value="KKH13625.1"/>
    <property type="molecule type" value="Genomic_DNA"/>
</dbReference>
<dbReference type="Proteomes" id="UP000034188">
    <property type="component" value="Unassembled WGS sequence"/>
</dbReference>
<dbReference type="Proteomes" id="UP000034944">
    <property type="component" value="Unassembled WGS sequence"/>
</dbReference>
<evidence type="ECO:0000313" key="102">
    <source>
        <dbReference type="Proteomes" id="UP000034925"/>
    </source>
</evidence>
<dbReference type="Proteomes" id="UP000034842">
    <property type="component" value="Unassembled WGS sequence"/>
</dbReference>
<evidence type="ECO:0000313" key="25">
    <source>
        <dbReference type="EMBL" id="KKG92685.1"/>
    </source>
</evidence>
<evidence type="ECO:0000313" key="62">
    <source>
        <dbReference type="Proteomes" id="UP000033933"/>
    </source>
</evidence>
<evidence type="ECO:0000313" key="82">
    <source>
        <dbReference type="Proteomes" id="UP000034409"/>
    </source>
</evidence>
<evidence type="ECO:0000313" key="68">
    <source>
        <dbReference type="Proteomes" id="UP000034142"/>
    </source>
</evidence>
<evidence type="ECO:0000313" key="78">
    <source>
        <dbReference type="Proteomes" id="UP000034279"/>
    </source>
</evidence>
<dbReference type="Proteomes" id="UP000034950">
    <property type="component" value="Unassembled WGS sequence"/>
</dbReference>
<dbReference type="EMBL" id="JJOT01000025">
    <property type="protein sequence ID" value="KKG04896.1"/>
    <property type="molecule type" value="Genomic_DNA"/>
</dbReference>
<dbReference type="Proteomes" id="UP000033885">
    <property type="component" value="Unassembled WGS sequence"/>
</dbReference>
<evidence type="ECO:0000313" key="69">
    <source>
        <dbReference type="Proteomes" id="UP000034151"/>
    </source>
</evidence>
<dbReference type="EMBL" id="JJPT01000064">
    <property type="protein sequence ID" value="KKG92068.1"/>
    <property type="molecule type" value="Genomic_DNA"/>
</dbReference>
<dbReference type="EMBL" id="JJOR01000142">
    <property type="protein sequence ID" value="KKG00809.1"/>
    <property type="molecule type" value="Genomic_DNA"/>
</dbReference>
<evidence type="ECO:0000313" key="32">
    <source>
        <dbReference type="EMBL" id="KKH26195.1"/>
    </source>
</evidence>
<evidence type="ECO:0000313" key="54">
    <source>
        <dbReference type="EMBL" id="QCR14757.1"/>
    </source>
</evidence>
<dbReference type="EMBL" id="JJQV01000132">
    <property type="protein sequence ID" value="KKH80743.1"/>
    <property type="molecule type" value="Genomic_DNA"/>
</dbReference>
<dbReference type="EMBL" id="JJQK01000166">
    <property type="protein sequence ID" value="KKH49554.1"/>
    <property type="molecule type" value="Genomic_DNA"/>
</dbReference>
<dbReference type="Proteomes" id="UP000034001">
    <property type="component" value="Unassembled WGS sequence"/>
</dbReference>
<evidence type="ECO:0000313" key="101">
    <source>
        <dbReference type="Proteomes" id="UP000034921"/>
    </source>
</evidence>
<dbReference type="EMBL" id="JJPR01000036">
    <property type="protein sequence ID" value="KKG89020.1"/>
    <property type="molecule type" value="Genomic_DNA"/>
</dbReference>
<evidence type="ECO:0000313" key="14">
    <source>
        <dbReference type="EMBL" id="KKG58513.1"/>
    </source>
</evidence>
<evidence type="ECO:0000313" key="57">
    <source>
        <dbReference type="Proteomes" id="UP000033835"/>
    </source>
</evidence>
<evidence type="ECO:0000313" key="23">
    <source>
        <dbReference type="EMBL" id="KKG89020.1"/>
    </source>
</evidence>
<evidence type="ECO:0000313" key="9">
    <source>
        <dbReference type="EMBL" id="KKG39231.1"/>
    </source>
</evidence>
<evidence type="ECO:0000313" key="60">
    <source>
        <dbReference type="Proteomes" id="UP000033885"/>
    </source>
</evidence>
<evidence type="ECO:0000313" key="70">
    <source>
        <dbReference type="Proteomes" id="UP000034152"/>
    </source>
</evidence>
<dbReference type="Proteomes" id="UP000034597">
    <property type="component" value="Unassembled WGS sequence"/>
</dbReference>
<evidence type="ECO:0000313" key="80">
    <source>
        <dbReference type="Proteomes" id="UP000034338"/>
    </source>
</evidence>
<evidence type="ECO:0000313" key="107">
    <source>
        <dbReference type="Proteomes" id="UP000467371"/>
    </source>
</evidence>
<dbReference type="EMBL" id="JJQI01000109">
    <property type="protein sequence ID" value="KKH36395.1"/>
    <property type="molecule type" value="Genomic_DNA"/>
</dbReference>
<evidence type="ECO:0000313" key="83">
    <source>
        <dbReference type="Proteomes" id="UP000034424"/>
    </source>
</evidence>
<dbReference type="EMBL" id="JJQE01000132">
    <property type="protein sequence ID" value="KKH26195.1"/>
    <property type="molecule type" value="Genomic_DNA"/>
</dbReference>
<evidence type="ECO:0000313" key="51">
    <source>
        <dbReference type="EMBL" id="KKH96494.1"/>
    </source>
</evidence>
<reference evidence="55 107" key="3">
    <citation type="journal article" date="2020" name="Environ. Microbiol. Rep.">
        <title>Redox cycling of Fe(II) and Fe(III) in magnetite accelerates aceticlastic methanogenesis by Methanosarcina mazei.</title>
        <authorList>
            <person name="Wang H."/>
            <person name="Byrne J.M."/>
            <person name="Liu P."/>
            <person name="Liu J."/>
            <person name="Dong X."/>
            <person name="Lu Y."/>
        </authorList>
    </citation>
    <scope>NUCLEOTIDE SEQUENCE [LARGE SCALE GENOMIC DNA]</scope>
    <source>
        <strain evidence="107">zm-15</strain>
        <strain evidence="55">Zm-15</strain>
    </source>
</reference>
<dbReference type="EMBL" id="JJPD01000163">
    <property type="protein sequence ID" value="KKG38007.1"/>
    <property type="molecule type" value="Genomic_DNA"/>
</dbReference>
<evidence type="ECO:0000313" key="97">
    <source>
        <dbReference type="Proteomes" id="UP000034817"/>
    </source>
</evidence>
<dbReference type="EMBL" id="JJPJ01000135">
    <property type="protein sequence ID" value="KKG58513.1"/>
    <property type="molecule type" value="Genomic_DNA"/>
</dbReference>
<dbReference type="Proteomes" id="UP000034872">
    <property type="component" value="Unassembled WGS sequence"/>
</dbReference>
<dbReference type="EMBL" id="JJPG01000098">
    <property type="protein sequence ID" value="KKG50999.1"/>
    <property type="molecule type" value="Genomic_DNA"/>
</dbReference>
<dbReference type="EMBL" id="JJPY01000127">
    <property type="protein sequence ID" value="KKH04615.1"/>
    <property type="molecule type" value="Genomic_DNA"/>
</dbReference>
<evidence type="ECO:0000313" key="88">
    <source>
        <dbReference type="Proteomes" id="UP000034577"/>
    </source>
</evidence>
<dbReference type="Proteomes" id="UP000034047">
    <property type="component" value="Unassembled WGS sequence"/>
</dbReference>
<dbReference type="Proteomes" id="UP000033889">
    <property type="component" value="Unassembled WGS sequence"/>
</dbReference>
<dbReference type="Proteomes" id="UP000034817">
    <property type="component" value="Unassembled WGS sequence"/>
</dbReference>
<evidence type="ECO:0000313" key="3">
    <source>
        <dbReference type="EMBL" id="KKG04557.1"/>
    </source>
</evidence>
<evidence type="ECO:0000313" key="19">
    <source>
        <dbReference type="EMBL" id="KKG78085.1"/>
    </source>
</evidence>
<dbReference type="Proteomes" id="UP000034450">
    <property type="component" value="Unassembled WGS sequence"/>
</dbReference>
<proteinExistence type="predicted"/>
<evidence type="ECO:0000313" key="13">
    <source>
        <dbReference type="EMBL" id="KKG56506.1"/>
    </source>
</evidence>
<dbReference type="Proteomes" id="UP000034040">
    <property type="component" value="Unassembled WGS sequence"/>
</dbReference>
<dbReference type="Proteomes" id="UP000034468">
    <property type="component" value="Unassembled WGS sequence"/>
</dbReference>
<dbReference type="EMBL" id="JJRB01000046">
    <property type="protein sequence ID" value="KKI04620.1"/>
    <property type="molecule type" value="Genomic_DNA"/>
</dbReference>
<dbReference type="EMBL" id="JJPV01000099">
    <property type="protein sequence ID" value="KKG97604.1"/>
    <property type="molecule type" value="Genomic_DNA"/>
</dbReference>
<evidence type="ECO:0000313" key="87">
    <source>
        <dbReference type="Proteomes" id="UP000034566"/>
    </source>
</evidence>
<dbReference type="EMBL" id="JJPM01000081">
    <property type="protein sequence ID" value="KKG78085.1"/>
    <property type="molecule type" value="Genomic_DNA"/>
</dbReference>
<evidence type="ECO:0000313" key="20">
    <source>
        <dbReference type="EMBL" id="KKG78628.1"/>
    </source>
</evidence>
<dbReference type="Proteomes" id="UP000034279">
    <property type="component" value="Unassembled WGS sequence"/>
</dbReference>
<dbReference type="EMBL" id="JJOU01000011">
    <property type="protein sequence ID" value="KKG19273.1"/>
    <property type="molecule type" value="Genomic_DNA"/>
</dbReference>
<dbReference type="EMBL" id="JJQX01000260">
    <property type="protein sequence ID" value="KKH87497.1"/>
    <property type="molecule type" value="Genomic_DNA"/>
</dbReference>
<evidence type="ECO:0000313" key="91">
    <source>
        <dbReference type="Proteomes" id="UP000034657"/>
    </source>
</evidence>
<evidence type="ECO:0000313" key="100">
    <source>
        <dbReference type="Proteomes" id="UP000034872"/>
    </source>
</evidence>
<dbReference type="Proteomes" id="UP000034142">
    <property type="component" value="Unassembled WGS sequence"/>
</dbReference>
<evidence type="ECO:0000313" key="44">
    <source>
        <dbReference type="EMBL" id="KKH74659.1"/>
    </source>
</evidence>
<evidence type="ECO:0000313" key="4">
    <source>
        <dbReference type="EMBL" id="KKG04896.1"/>
    </source>
</evidence>
<dbReference type="PATRIC" id="fig|2209.39.peg.688"/>
<dbReference type="Proteomes" id="UP000034657">
    <property type="component" value="Unassembled WGS sequence"/>
</dbReference>
<evidence type="ECO:0000313" key="30">
    <source>
        <dbReference type="EMBL" id="KKH13625.1"/>
    </source>
</evidence>
<dbReference type="EMBL" id="JJQQ01000050">
    <property type="protein sequence ID" value="KKH68708.1"/>
    <property type="molecule type" value="Genomic_DNA"/>
</dbReference>
<dbReference type="OrthoDB" id="135071at2157"/>
<dbReference type="InterPro" id="IPR021779">
    <property type="entry name" value="DUF3344"/>
</dbReference>
<evidence type="ECO:0000313" key="64">
    <source>
        <dbReference type="Proteomes" id="UP000034021"/>
    </source>
</evidence>
<dbReference type="Proteomes" id="UP000034667">
    <property type="component" value="Unassembled WGS sequence"/>
</dbReference>
<evidence type="ECO:0000313" key="104">
    <source>
        <dbReference type="Proteomes" id="UP000034944"/>
    </source>
</evidence>
<dbReference type="Proteomes" id="UP000034243">
    <property type="component" value="Unassembled WGS sequence"/>
</dbReference>
<evidence type="ECO:0000313" key="50">
    <source>
        <dbReference type="EMBL" id="KKH87527.1"/>
    </source>
</evidence>
<dbReference type="EMBL" id="JJPF01000022">
    <property type="protein sequence ID" value="KKG45787.1"/>
    <property type="molecule type" value="Genomic_DNA"/>
</dbReference>
<name>A0A0F8MCL2_METMZ</name>
<evidence type="ECO:0000313" key="95">
    <source>
        <dbReference type="Proteomes" id="UP000034692"/>
    </source>
</evidence>
<evidence type="ECO:0000313" key="39">
    <source>
        <dbReference type="EMBL" id="KKH55701.1"/>
    </source>
</evidence>
<evidence type="ECO:0000313" key="72">
    <source>
        <dbReference type="Proteomes" id="UP000034195"/>
    </source>
</evidence>
<dbReference type="Proteomes" id="UP000033835">
    <property type="component" value="Unassembled WGS sequence"/>
</dbReference>
<evidence type="ECO:0000313" key="71">
    <source>
        <dbReference type="Proteomes" id="UP000034188"/>
    </source>
</evidence>
<evidence type="ECO:0000313" key="106">
    <source>
        <dbReference type="Proteomes" id="UP000300067"/>
    </source>
</evidence>
<evidence type="ECO:0000313" key="17">
    <source>
        <dbReference type="EMBL" id="KKG72463.1"/>
    </source>
</evidence>
<evidence type="ECO:0000313" key="99">
    <source>
        <dbReference type="Proteomes" id="UP000034842"/>
    </source>
</evidence>
<dbReference type="EMBL" id="JJOS01000034">
    <property type="protein sequence ID" value="KKG04557.1"/>
    <property type="molecule type" value="Genomic_DNA"/>
</dbReference>
<dbReference type="Proteomes" id="UP000034232">
    <property type="component" value="Unassembled WGS sequence"/>
</dbReference>
<evidence type="ECO:0000313" key="105">
    <source>
        <dbReference type="Proteomes" id="UP000034950"/>
    </source>
</evidence>
<dbReference type="EMBL" id="CP042908">
    <property type="protein sequence ID" value="QIB91168.1"/>
    <property type="molecule type" value="Genomic_DNA"/>
</dbReference>
<dbReference type="Proteomes" id="UP000034195">
    <property type="component" value="Unassembled WGS sequence"/>
</dbReference>
<dbReference type="EMBL" id="CP029709">
    <property type="protein sequence ID" value="QCR14757.1"/>
    <property type="molecule type" value="Genomic_DNA"/>
</dbReference>
<dbReference type="Proteomes" id="UP000034409">
    <property type="component" value="Unassembled WGS sequence"/>
</dbReference>
<evidence type="ECO:0000313" key="26">
    <source>
        <dbReference type="EMBL" id="KKG97604.1"/>
    </source>
</evidence>
<dbReference type="EMBL" id="JJRA01000040">
    <property type="protein sequence ID" value="KKI05243.1"/>
    <property type="molecule type" value="Genomic_DNA"/>
</dbReference>
<dbReference type="EMBL" id="JJQW01000077">
    <property type="protein sequence ID" value="KKH87527.1"/>
    <property type="molecule type" value="Genomic_DNA"/>
</dbReference>
<dbReference type="EMBL" id="JJQF01000129">
    <property type="protein sequence ID" value="KKH27514.1"/>
    <property type="molecule type" value="Genomic_DNA"/>
</dbReference>
<evidence type="ECO:0000313" key="56">
    <source>
        <dbReference type="Proteomes" id="UP000033814"/>
    </source>
</evidence>
<evidence type="ECO:0000313" key="65">
    <source>
        <dbReference type="Proteomes" id="UP000034040"/>
    </source>
</evidence>
<evidence type="ECO:0000313" key="18">
    <source>
        <dbReference type="EMBL" id="KKG74031.1"/>
    </source>
</evidence>
<evidence type="ECO:0000313" key="31">
    <source>
        <dbReference type="EMBL" id="KKH25287.1"/>
    </source>
</evidence>
<dbReference type="EMBL" id="JJQP01000253">
    <property type="protein sequence ID" value="KKH62616.1"/>
    <property type="molecule type" value="Genomic_DNA"/>
</dbReference>
<evidence type="ECO:0000313" key="77">
    <source>
        <dbReference type="Proteomes" id="UP000034259"/>
    </source>
</evidence>
<dbReference type="Proteomes" id="UP000300067">
    <property type="component" value="Chromosome"/>
</dbReference>
<evidence type="ECO:0000313" key="75">
    <source>
        <dbReference type="Proteomes" id="UP000034243"/>
    </source>
</evidence>
<evidence type="ECO:0000313" key="6">
    <source>
        <dbReference type="EMBL" id="KKG29597.1"/>
    </source>
</evidence>
<evidence type="ECO:0000313" key="66">
    <source>
        <dbReference type="Proteomes" id="UP000034047"/>
    </source>
</evidence>
<dbReference type="Proteomes" id="UP000033878">
    <property type="component" value="Unassembled WGS sequence"/>
</dbReference>
<evidence type="ECO:0000313" key="43">
    <source>
        <dbReference type="EMBL" id="KKH68708.1"/>
    </source>
</evidence>
<dbReference type="EMBL" id="JJPN01000041">
    <property type="protein sequence ID" value="KKG74031.1"/>
    <property type="molecule type" value="Genomic_DNA"/>
</dbReference>
<dbReference type="EMBL" id="JJPL01000039">
    <property type="protein sequence ID" value="KKG67129.1"/>
    <property type="molecule type" value="Genomic_DNA"/>
</dbReference>
<evidence type="ECO:0000313" key="103">
    <source>
        <dbReference type="Proteomes" id="UP000034937"/>
    </source>
</evidence>
<protein>
    <submittedName>
        <fullName evidence="32">Cell surface protein</fullName>
    </submittedName>
    <submittedName>
        <fullName evidence="54">DUF3344 domain-containing protein</fullName>
    </submittedName>
</protein>
<evidence type="ECO:0000313" key="10">
    <source>
        <dbReference type="EMBL" id="KKG45787.1"/>
    </source>
</evidence>
<evidence type="ECO:0000313" key="28">
    <source>
        <dbReference type="EMBL" id="KKH04615.1"/>
    </source>
</evidence>
<dbReference type="Proteomes" id="UP000034668">
    <property type="component" value="Unassembled WGS sequence"/>
</dbReference>
<evidence type="ECO:0000313" key="67">
    <source>
        <dbReference type="Proteomes" id="UP000034074"/>
    </source>
</evidence>
<dbReference type="EMBL" id="JJPW01000090">
    <property type="protein sequence ID" value="KKG98341.1"/>
    <property type="molecule type" value="Genomic_DNA"/>
</dbReference>
<reference evidence="56 57" key="1">
    <citation type="journal article" date="2015" name="ISME J.">
        <title>Genomic and phenotypic differentiation among Methanosarcina mazei populations from Columbia River sediment.</title>
        <authorList>
            <person name="Youngblut N.D."/>
            <person name="Wirth J.S."/>
            <person name="Henriksen J.R."/>
            <person name="Smith M."/>
            <person name="Simon H."/>
            <person name="Metcalf W.W."/>
            <person name="Whitaker R.J."/>
        </authorList>
    </citation>
    <scope>NUCLEOTIDE SEQUENCE [LARGE SCALE GENOMIC DNA]</scope>
    <source>
        <strain evidence="31 73">1.F.A.2.8</strain>
        <strain evidence="32 101">1.F.M.0.5</strain>
        <strain evidence="33 80">1.H.A.0.1</strain>
        <strain evidence="35 96">1.H.A.1A.1</strain>
        <strain evidence="36 64">1.H.A.1A.3</strain>
        <strain evidence="34 94">1.H.A.1A.4</strain>
        <strain evidence="38 58">1.H.A.1A.6</strain>
        <strain evidence="37 77">1.H.A.2.1</strain>
        <strain evidence="39 74">1.H.A.2.3</strain>
        <strain evidence="41 84">1.H.A.2.6</strain>
        <strain evidence="40 95">1.H.A.2.7</strain>
        <strain evidence="42">1.H.A.2.8</strain>
        <strain evidence="43 62">1.H.M.0.1</strain>
        <strain evidence="44 102">1.H.M.1A.1</strain>
        <strain evidence="45 65">1.H.M.1A.2</strain>
        <strain evidence="46 99">1.H.M.1A.3</strain>
        <strain evidence="47 70">1.H.M.2.1</strain>
        <strain evidence="48 56">1.H.M.2.2</strain>
        <strain evidence="50 103">1.H.M.2.3</strain>
        <strain evidence="49 93">1.H.M.2.4</strain>
        <strain evidence="51 100">1.H.T.2.1</strain>
        <strain evidence="53 60">1.H.T.2.3</strain>
        <strain evidence="52 86">1.H.T.2.5</strain>
        <strain evidence="2 68">2.F.A.2.3</strain>
        <strain evidence="3 89">2.F.A.2.4</strain>
        <strain evidence="4 90">2.F.T.0.2</strain>
        <strain evidence="5 66">2.F.T.2.6</strain>
        <strain evidence="6 59">3.F.A.1A.3</strain>
        <strain evidence="7 79">3.F.A.1B.1</strain>
        <strain evidence="8 88">3.F.A.2.12</strain>
        <strain evidence="9 92">3.F.A.2.3</strain>
        <strain evidence="10 69">3.F.A.2.5</strain>
        <strain evidence="11 72">3.F.A.2.6</strain>
        <strain evidence="13 75">3.F.A.2.7</strain>
        <strain evidence="12 71">3.F.T.1A.1</strain>
        <strain evidence="14 78">3.F.T.1A.2</strain>
        <strain evidence="15 87">3.F.T.1A.4</strain>
        <strain evidence="16 83">3.F.T.2.1</strain>
        <strain evidence="19">3.H.A.1A.1</strain>
        <strain evidence="18 67">3.H.A.1A.2</strain>
        <strain evidence="17 63">3.H.A.2.1</strain>
        <strain evidence="20 97">3.H.A.2.4</strain>
        <strain evidence="21 61">3.H.A.2.5</strain>
        <strain evidence="23 105">3.H.A.2.6</strain>
        <strain evidence="22 82">3.H.A.2.8</strain>
        <strain evidence="24 91">3.H.M.1A.1</strain>
        <strain evidence="25 85">3.H.M.1B.1</strain>
        <strain evidence="26 57">3.H.M.1B.2</strain>
        <strain evidence="27 76">3.H.M.1B.5</strain>
        <strain evidence="30 81">3.H.M.2.7</strain>
        <strain evidence="28 98">3.H.T.1A.1</strain>
        <strain evidence="29 104">3.H.T.1A.2</strain>
    </source>
</reference>
<dbReference type="EMBL" id="JJQO01000349">
    <property type="protein sequence ID" value="KKH58139.1"/>
    <property type="molecule type" value="Genomic_DNA"/>
</dbReference>
<dbReference type="Proteomes" id="UP000034151">
    <property type="component" value="Unassembled WGS sequence"/>
</dbReference>
<evidence type="ECO:0000313" key="7">
    <source>
        <dbReference type="EMBL" id="KKG34191.1"/>
    </source>
</evidence>
<evidence type="ECO:0000313" key="29">
    <source>
        <dbReference type="EMBL" id="KKH11939.1"/>
    </source>
</evidence>
<evidence type="ECO:0000313" key="37">
    <source>
        <dbReference type="EMBL" id="KKH49554.1"/>
    </source>
</evidence>
<dbReference type="EMBL" id="JJQR01000087">
    <property type="protein sequence ID" value="KKH74659.1"/>
    <property type="molecule type" value="Genomic_DNA"/>
</dbReference>
<dbReference type="Proteomes" id="UP000034577">
    <property type="component" value="Unassembled WGS sequence"/>
</dbReference>
<dbReference type="EMBL" id="JJQG01000092">
    <property type="protein sequence ID" value="KKH38259.1"/>
    <property type="molecule type" value="Genomic_DNA"/>
</dbReference>
<dbReference type="Proteomes" id="UP000034758">
    <property type="component" value="Unassembled WGS sequence"/>
</dbReference>
<dbReference type="Proteomes" id="UP000034227">
    <property type="component" value="Unassembled WGS sequence"/>
</dbReference>
<evidence type="ECO:0000313" key="85">
    <source>
        <dbReference type="Proteomes" id="UP000034468"/>
    </source>
</evidence>
<dbReference type="AlphaFoldDB" id="A0A0F8MCL2"/>
<evidence type="ECO:0000313" key="46">
    <source>
        <dbReference type="EMBL" id="KKH76989.1"/>
    </source>
</evidence>
<evidence type="ECO:0000313" key="73">
    <source>
        <dbReference type="Proteomes" id="UP000034227"/>
    </source>
</evidence>
<evidence type="ECO:0000313" key="24">
    <source>
        <dbReference type="EMBL" id="KKG92068.1"/>
    </source>
</evidence>
<keyword evidence="89" id="KW-1185">Reference proteome</keyword>
<evidence type="ECO:0000313" key="93">
    <source>
        <dbReference type="Proteomes" id="UP000034668"/>
    </source>
</evidence>
<dbReference type="EMBL" id="JJQU01000257">
    <property type="protein sequence ID" value="KKH79567.1"/>
    <property type="molecule type" value="Genomic_DNA"/>
</dbReference>
<evidence type="ECO:0000313" key="2">
    <source>
        <dbReference type="EMBL" id="KKG00809.1"/>
    </source>
</evidence>
<evidence type="ECO:0000313" key="59">
    <source>
        <dbReference type="Proteomes" id="UP000033878"/>
    </source>
</evidence>
<dbReference type="EMBL" id="JJPZ01000057">
    <property type="protein sequence ID" value="KKH11939.1"/>
    <property type="molecule type" value="Genomic_DNA"/>
</dbReference>
<evidence type="ECO:0000313" key="34">
    <source>
        <dbReference type="EMBL" id="KKH36395.1"/>
    </source>
</evidence>
<evidence type="ECO:0000313" key="45">
    <source>
        <dbReference type="EMBL" id="KKH76684.1"/>
    </source>
</evidence>
<dbReference type="Proteomes" id="UP000034547">
    <property type="component" value="Unassembled WGS sequence"/>
</dbReference>
<evidence type="ECO:0000313" key="63">
    <source>
        <dbReference type="Proteomes" id="UP000034001"/>
    </source>
</evidence>
<evidence type="ECO:0000313" key="49">
    <source>
        <dbReference type="EMBL" id="KKH87497.1"/>
    </source>
</evidence>
<dbReference type="Pfam" id="PF11824">
    <property type="entry name" value="DUF3344"/>
    <property type="match status" value="1"/>
</dbReference>
<evidence type="ECO:0000313" key="38">
    <source>
        <dbReference type="EMBL" id="KKH53291.1"/>
    </source>
</evidence>
<dbReference type="OMA" id="EGCDMLY"/>
<evidence type="ECO:0000313" key="61">
    <source>
        <dbReference type="Proteomes" id="UP000033889"/>
    </source>
</evidence>
<evidence type="ECO:0000313" key="55">
    <source>
        <dbReference type="EMBL" id="QIB91168.1"/>
    </source>
</evidence>
<dbReference type="EMBL" id="JJPB01000113">
    <property type="protein sequence ID" value="KKG29597.1"/>
    <property type="molecule type" value="Genomic_DNA"/>
</dbReference>
<dbReference type="EMBL" id="JJPC01000086">
    <property type="protein sequence ID" value="KKG34191.1"/>
    <property type="molecule type" value="Genomic_DNA"/>
</dbReference>
<evidence type="ECO:0000313" key="36">
    <source>
        <dbReference type="EMBL" id="KKH38466.1"/>
    </source>
</evidence>
<evidence type="ECO:0000313" key="21">
    <source>
        <dbReference type="EMBL" id="KKG79865.1"/>
    </source>
</evidence>
<dbReference type="Proteomes" id="UP000034253">
    <property type="component" value="Unassembled WGS sequence"/>
</dbReference>
<evidence type="ECO:0000313" key="42">
    <source>
        <dbReference type="EMBL" id="KKH62616.1"/>
    </source>
</evidence>
<evidence type="ECO:0000313" key="53">
    <source>
        <dbReference type="EMBL" id="KKI05243.1"/>
    </source>
</evidence>
<evidence type="ECO:0000313" key="96">
    <source>
        <dbReference type="Proteomes" id="UP000034758"/>
    </source>
</evidence>
<dbReference type="EMBL" id="JJPE01000172">
    <property type="protein sequence ID" value="KKG39231.1"/>
    <property type="molecule type" value="Genomic_DNA"/>
</dbReference>
<reference evidence="54 106" key="2">
    <citation type="submission" date="2018-05" db="EMBL/GenBank/DDBJ databases">
        <title>Methanosarcina gilichinskyana sp. nov., a novel methanogenic archaeon isolated from Holocene permafrost, North East Russia.</title>
        <authorList>
            <person name="Oshurkova V."/>
            <person name="Meer M."/>
            <person name="Bochkareva O."/>
            <person name="Shcherbakova V."/>
        </authorList>
    </citation>
    <scope>NUCLEOTIDE SEQUENCE [LARGE SCALE GENOMIC DNA]</scope>
    <source>
        <strain evidence="54 106">JL01</strain>
    </source>
</reference>
<dbReference type="EMBL" id="JJQD01000159">
    <property type="protein sequence ID" value="KKH25287.1"/>
    <property type="molecule type" value="Genomic_DNA"/>
</dbReference>
<dbReference type="Proteomes" id="UP000034152">
    <property type="component" value="Unassembled WGS sequence"/>
</dbReference>
<evidence type="ECO:0000313" key="8">
    <source>
        <dbReference type="EMBL" id="KKG38007.1"/>
    </source>
</evidence>
<evidence type="ECO:0000313" key="86">
    <source>
        <dbReference type="Proteomes" id="UP000034547"/>
    </source>
</evidence>
<dbReference type="EMBL" id="JJPU01000176">
    <property type="protein sequence ID" value="KKG92685.1"/>
    <property type="molecule type" value="Genomic_DNA"/>
</dbReference>
<dbReference type="EMBL" id="JJQJ01000013">
    <property type="protein sequence ID" value="KKH53291.1"/>
    <property type="molecule type" value="Genomic_DNA"/>
</dbReference>
<dbReference type="EMBL" id="JJQM01000075">
    <property type="protein sequence ID" value="KKH55701.1"/>
    <property type="molecule type" value="Genomic_DNA"/>
</dbReference>
<evidence type="ECO:0000313" key="27">
    <source>
        <dbReference type="EMBL" id="KKG98341.1"/>
    </source>
</evidence>
<dbReference type="EMBL" id="JJQT01000152">
    <property type="protein sequence ID" value="KKH76989.1"/>
    <property type="molecule type" value="Genomic_DNA"/>
</dbReference>
<evidence type="ECO:0000259" key="1">
    <source>
        <dbReference type="Pfam" id="PF11824"/>
    </source>
</evidence>
<evidence type="ECO:0000313" key="48">
    <source>
        <dbReference type="EMBL" id="KKH80743.1"/>
    </source>
</evidence>
<dbReference type="Proteomes" id="UP000034424">
    <property type="component" value="Unassembled WGS sequence"/>
</dbReference>
<evidence type="ECO:0000313" key="94">
    <source>
        <dbReference type="Proteomes" id="UP000034672"/>
    </source>
</evidence>
<evidence type="ECO:0000313" key="16">
    <source>
        <dbReference type="EMBL" id="KKG67129.1"/>
    </source>
</evidence>
<evidence type="ECO:0000313" key="52">
    <source>
        <dbReference type="EMBL" id="KKI04620.1"/>
    </source>
</evidence>
<evidence type="ECO:0000313" key="40">
    <source>
        <dbReference type="EMBL" id="KKH58139.1"/>
    </source>
</evidence>